<dbReference type="GO" id="GO:0005737">
    <property type="term" value="C:cytoplasm"/>
    <property type="evidence" value="ECO:0007669"/>
    <property type="project" value="TreeGrafter"/>
</dbReference>
<gene>
    <name evidence="6" type="primary">birA</name>
    <name evidence="6" type="ORF">Mal64_10280</name>
</gene>
<comment type="caution">
    <text evidence="6">The sequence shown here is derived from an EMBL/GenBank/DDBJ whole genome shotgun (WGS) entry which is preliminary data.</text>
</comment>
<keyword evidence="7" id="KW-1185">Reference proteome</keyword>
<dbReference type="PROSITE" id="PS51733">
    <property type="entry name" value="BPL_LPL_CATALYTIC"/>
    <property type="match status" value="1"/>
</dbReference>
<dbReference type="AlphaFoldDB" id="A0A5C5ZSX1"/>
<dbReference type="NCBIfam" id="TIGR00121">
    <property type="entry name" value="birA_ligase"/>
    <property type="match status" value="1"/>
</dbReference>
<dbReference type="InterPro" id="IPR045864">
    <property type="entry name" value="aa-tRNA-synth_II/BPL/LPL"/>
</dbReference>
<dbReference type="InterPro" id="IPR004143">
    <property type="entry name" value="BPL_LPL_catalytic"/>
</dbReference>
<protein>
    <recommendedName>
        <fullName evidence="3">biotin--[biotin carboxyl-carrier protein] ligase</fullName>
        <ecNumber evidence="3">6.3.4.15</ecNumber>
    </recommendedName>
</protein>
<comment type="catalytic activity">
    <reaction evidence="4">
        <text>biotin + L-lysyl-[protein] + ATP = N(6)-biotinyl-L-lysyl-[protein] + AMP + diphosphate + H(+)</text>
        <dbReference type="Rhea" id="RHEA:11756"/>
        <dbReference type="Rhea" id="RHEA-COMP:9752"/>
        <dbReference type="Rhea" id="RHEA-COMP:10505"/>
        <dbReference type="ChEBI" id="CHEBI:15378"/>
        <dbReference type="ChEBI" id="CHEBI:29969"/>
        <dbReference type="ChEBI" id="CHEBI:30616"/>
        <dbReference type="ChEBI" id="CHEBI:33019"/>
        <dbReference type="ChEBI" id="CHEBI:57586"/>
        <dbReference type="ChEBI" id="CHEBI:83144"/>
        <dbReference type="ChEBI" id="CHEBI:456215"/>
        <dbReference type="EC" id="6.3.4.15"/>
    </reaction>
</comment>
<evidence type="ECO:0000259" key="5">
    <source>
        <dbReference type="PROSITE" id="PS51733"/>
    </source>
</evidence>
<accession>A0A5C5ZSX1</accession>
<dbReference type="Gene3D" id="2.30.30.100">
    <property type="match status" value="1"/>
</dbReference>
<dbReference type="RefSeq" id="WP_197525464.1">
    <property type="nucleotide sequence ID" value="NZ_SJPQ01000001.1"/>
</dbReference>
<dbReference type="PROSITE" id="PS51257">
    <property type="entry name" value="PROKAR_LIPOPROTEIN"/>
    <property type="match status" value="1"/>
</dbReference>
<dbReference type="GO" id="GO:0004077">
    <property type="term" value="F:biotin--[biotin carboxyl-carrier protein] ligase activity"/>
    <property type="evidence" value="ECO:0007669"/>
    <property type="project" value="UniProtKB-EC"/>
</dbReference>
<dbReference type="PANTHER" id="PTHR12835:SF5">
    <property type="entry name" value="BIOTIN--PROTEIN LIGASE"/>
    <property type="match status" value="1"/>
</dbReference>
<evidence type="ECO:0000256" key="1">
    <source>
        <dbReference type="ARBA" id="ARBA00022598"/>
    </source>
</evidence>
<dbReference type="CDD" id="cd16442">
    <property type="entry name" value="BPL"/>
    <property type="match status" value="1"/>
</dbReference>
<dbReference type="EC" id="6.3.4.15" evidence="3"/>
<evidence type="ECO:0000313" key="6">
    <source>
        <dbReference type="EMBL" id="TWT90634.1"/>
    </source>
</evidence>
<keyword evidence="2" id="KW-0092">Biotin</keyword>
<dbReference type="Gene3D" id="3.30.930.10">
    <property type="entry name" value="Bira Bifunctional Protein, Domain 2"/>
    <property type="match status" value="1"/>
</dbReference>
<feature type="domain" description="BPL/LPL catalytic" evidence="5">
    <location>
        <begin position="21"/>
        <end position="199"/>
    </location>
</feature>
<dbReference type="InterPro" id="IPR004408">
    <property type="entry name" value="Biotin_CoA_COase_ligase"/>
</dbReference>
<evidence type="ECO:0000256" key="2">
    <source>
        <dbReference type="ARBA" id="ARBA00023267"/>
    </source>
</evidence>
<dbReference type="EMBL" id="SJPQ01000001">
    <property type="protein sequence ID" value="TWT90634.1"/>
    <property type="molecule type" value="Genomic_DNA"/>
</dbReference>
<dbReference type="PANTHER" id="PTHR12835">
    <property type="entry name" value="BIOTIN PROTEIN LIGASE"/>
    <property type="match status" value="1"/>
</dbReference>
<evidence type="ECO:0000256" key="3">
    <source>
        <dbReference type="ARBA" id="ARBA00024227"/>
    </source>
</evidence>
<dbReference type="Pfam" id="PF03099">
    <property type="entry name" value="BPL_LplA_LipB"/>
    <property type="match status" value="1"/>
</dbReference>
<keyword evidence="1 6" id="KW-0436">Ligase</keyword>
<evidence type="ECO:0000313" key="7">
    <source>
        <dbReference type="Proteomes" id="UP000315440"/>
    </source>
</evidence>
<sequence>MPRPPRFSNDLVGAAPWVAACEWREELGSTSDYALDAVRANDTPLPLLVVADRQTAGRGRAGRSWLAGDGALTFSVALAPSRFGLSADKLPAASLATALAVCEALEPHLAAPALKPRIKWPNDVYLGDRKACGVLLEAPAADRLVIGVGLNANNRSDAAPPELRDACLSVAEAAGREVDTATLLVGVLAALGQRLRQLGADSSEPIDEANRRSLLTGRRVTVEHGGERVEGLCHGFAEDGALRLESPDGPIRAMLSGTVVAWDAAVAQPSSL</sequence>
<dbReference type="Proteomes" id="UP000315440">
    <property type="component" value="Unassembled WGS sequence"/>
</dbReference>
<dbReference type="SUPFAM" id="SSF55681">
    <property type="entry name" value="Class II aaRS and biotin synthetases"/>
    <property type="match status" value="1"/>
</dbReference>
<dbReference type="InterPro" id="IPR003142">
    <property type="entry name" value="BPL_C"/>
</dbReference>
<evidence type="ECO:0000256" key="4">
    <source>
        <dbReference type="ARBA" id="ARBA00047846"/>
    </source>
</evidence>
<organism evidence="6 7">
    <name type="scientific">Pseudobythopirellula maris</name>
    <dbReference type="NCBI Taxonomy" id="2527991"/>
    <lineage>
        <taxon>Bacteria</taxon>
        <taxon>Pseudomonadati</taxon>
        <taxon>Planctomycetota</taxon>
        <taxon>Planctomycetia</taxon>
        <taxon>Pirellulales</taxon>
        <taxon>Lacipirellulaceae</taxon>
        <taxon>Pseudobythopirellula</taxon>
    </lineage>
</organism>
<proteinExistence type="predicted"/>
<name>A0A5C5ZSX1_9BACT</name>
<dbReference type="Pfam" id="PF02237">
    <property type="entry name" value="BPL_C"/>
    <property type="match status" value="1"/>
</dbReference>
<reference evidence="6 7" key="1">
    <citation type="submission" date="2019-02" db="EMBL/GenBank/DDBJ databases">
        <title>Deep-cultivation of Planctomycetes and their phenomic and genomic characterization uncovers novel biology.</title>
        <authorList>
            <person name="Wiegand S."/>
            <person name="Jogler M."/>
            <person name="Boedeker C."/>
            <person name="Pinto D."/>
            <person name="Vollmers J."/>
            <person name="Rivas-Marin E."/>
            <person name="Kohn T."/>
            <person name="Peeters S.H."/>
            <person name="Heuer A."/>
            <person name="Rast P."/>
            <person name="Oberbeckmann S."/>
            <person name="Bunk B."/>
            <person name="Jeske O."/>
            <person name="Meyerdierks A."/>
            <person name="Storesund J.E."/>
            <person name="Kallscheuer N."/>
            <person name="Luecker S."/>
            <person name="Lage O.M."/>
            <person name="Pohl T."/>
            <person name="Merkel B.J."/>
            <person name="Hornburger P."/>
            <person name="Mueller R.-W."/>
            <person name="Bruemmer F."/>
            <person name="Labrenz M."/>
            <person name="Spormann A.M."/>
            <person name="Op Den Camp H."/>
            <person name="Overmann J."/>
            <person name="Amann R."/>
            <person name="Jetten M.S.M."/>
            <person name="Mascher T."/>
            <person name="Medema M.H."/>
            <person name="Devos D.P."/>
            <person name="Kaster A.-K."/>
            <person name="Ovreas L."/>
            <person name="Rohde M."/>
            <person name="Galperin M.Y."/>
            <person name="Jogler C."/>
        </authorList>
    </citation>
    <scope>NUCLEOTIDE SEQUENCE [LARGE SCALE GENOMIC DNA]</scope>
    <source>
        <strain evidence="6 7">Mal64</strain>
    </source>
</reference>